<comment type="caution">
    <text evidence="2">The sequence shown here is derived from an EMBL/GenBank/DDBJ whole genome shotgun (WGS) entry which is preliminary data.</text>
</comment>
<name>A0A149RTC7_9PROT</name>
<proteinExistence type="predicted"/>
<dbReference type="Gene3D" id="1.10.260.40">
    <property type="entry name" value="lambda repressor-like DNA-binding domains"/>
    <property type="match status" value="1"/>
</dbReference>
<dbReference type="InterPro" id="IPR001387">
    <property type="entry name" value="Cro/C1-type_HTH"/>
</dbReference>
<dbReference type="Pfam" id="PF01381">
    <property type="entry name" value="HTH_3"/>
    <property type="match status" value="1"/>
</dbReference>
<dbReference type="GO" id="GO:0003677">
    <property type="term" value="F:DNA binding"/>
    <property type="evidence" value="ECO:0007669"/>
    <property type="project" value="InterPro"/>
</dbReference>
<evidence type="ECO:0000313" key="2">
    <source>
        <dbReference type="EMBL" id="KXV17568.1"/>
    </source>
</evidence>
<dbReference type="PROSITE" id="PS50943">
    <property type="entry name" value="HTH_CROC1"/>
    <property type="match status" value="1"/>
</dbReference>
<protein>
    <recommendedName>
        <fullName evidence="1">HTH cro/C1-type domain-containing protein</fullName>
    </recommendedName>
</protein>
<feature type="domain" description="HTH cro/C1-type" evidence="1">
    <location>
        <begin position="12"/>
        <end position="66"/>
    </location>
</feature>
<accession>A0A149RTC7</accession>
<organism evidence="2 3">
    <name type="scientific">Acetobacter malorum</name>
    <dbReference type="NCBI Taxonomy" id="178901"/>
    <lineage>
        <taxon>Bacteria</taxon>
        <taxon>Pseudomonadati</taxon>
        <taxon>Pseudomonadota</taxon>
        <taxon>Alphaproteobacteria</taxon>
        <taxon>Acetobacterales</taxon>
        <taxon>Acetobacteraceae</taxon>
        <taxon>Acetobacter</taxon>
    </lineage>
</organism>
<dbReference type="SMART" id="SM00530">
    <property type="entry name" value="HTH_XRE"/>
    <property type="match status" value="1"/>
</dbReference>
<dbReference type="RefSeq" id="WP_082783797.1">
    <property type="nucleotide sequence ID" value="NZ_LHZF01000146.1"/>
</dbReference>
<gene>
    <name evidence="2" type="ORF">AD933_04220</name>
</gene>
<dbReference type="EMBL" id="LHZF01000146">
    <property type="protein sequence ID" value="KXV17568.1"/>
    <property type="molecule type" value="Genomic_DNA"/>
</dbReference>
<dbReference type="SUPFAM" id="SSF47413">
    <property type="entry name" value="lambda repressor-like DNA-binding domains"/>
    <property type="match status" value="1"/>
</dbReference>
<dbReference type="CDD" id="cd00093">
    <property type="entry name" value="HTH_XRE"/>
    <property type="match status" value="1"/>
</dbReference>
<sequence>MIRNACEFGEMVREARIRAGMTQRELAMIANVGERFIVDLEKGKGTSQLDKALTVADRIGVSFIAFDSETTPLREKEIKNSESSQE</sequence>
<dbReference type="InterPro" id="IPR010982">
    <property type="entry name" value="Lambda_DNA-bd_dom_sf"/>
</dbReference>
<dbReference type="Proteomes" id="UP000075526">
    <property type="component" value="Unassembled WGS sequence"/>
</dbReference>
<evidence type="ECO:0000259" key="1">
    <source>
        <dbReference type="PROSITE" id="PS50943"/>
    </source>
</evidence>
<evidence type="ECO:0000313" key="3">
    <source>
        <dbReference type="Proteomes" id="UP000075526"/>
    </source>
</evidence>
<dbReference type="AlphaFoldDB" id="A0A149RTC7"/>
<dbReference type="PATRIC" id="fig|178901.13.peg.397"/>
<reference evidence="2 3" key="1">
    <citation type="submission" date="2015-06" db="EMBL/GenBank/DDBJ databases">
        <title>Improved classification and identification of acetic acid bacteria using matrix-assisted laser desorption/ionization time-of-flight mass spectrometry; Gluconobacter nephelii and Gluconobacter uchimurae are later heterotypic synonyms of Gluconobacter japonicus and Gluconobacter oxydans, respectively.</title>
        <authorList>
            <person name="Li L."/>
            <person name="Cleenwerck I."/>
            <person name="De Vuyst L."/>
            <person name="Vandamme P."/>
        </authorList>
    </citation>
    <scope>NUCLEOTIDE SEQUENCE [LARGE SCALE GENOMIC DNA]</scope>
    <source>
        <strain evidence="2 3">LMG 1552</strain>
    </source>
</reference>